<proteinExistence type="predicted"/>
<dbReference type="AlphaFoldDB" id="A0A6I4YT35"/>
<dbReference type="EMBL" id="WVHK01000058">
    <property type="protein sequence ID" value="MXV20775.1"/>
    <property type="molecule type" value="Genomic_DNA"/>
</dbReference>
<evidence type="ECO:0000313" key="2">
    <source>
        <dbReference type="Proteomes" id="UP000430519"/>
    </source>
</evidence>
<keyword evidence="2" id="KW-1185">Reference proteome</keyword>
<name>A0A6I4YT35_9DEIO</name>
<evidence type="ECO:0000313" key="1">
    <source>
        <dbReference type="EMBL" id="MXV20775.1"/>
    </source>
</evidence>
<gene>
    <name evidence="1" type="ORF">GLX28_14145</name>
</gene>
<reference evidence="1 2" key="1">
    <citation type="submission" date="2019-11" db="EMBL/GenBank/DDBJ databases">
        <title>Genome sequence of Deinococcus xianganensis Y35, AI-2 producing algicidal bacterium, isolated from lake water.</title>
        <authorList>
            <person name="Li Y."/>
        </authorList>
    </citation>
    <scope>NUCLEOTIDE SEQUENCE [LARGE SCALE GENOMIC DNA]</scope>
    <source>
        <strain evidence="1 2">Y35</strain>
    </source>
</reference>
<dbReference type="RefSeq" id="WP_160980546.1">
    <property type="nucleotide sequence ID" value="NZ_WVHK01000058.1"/>
</dbReference>
<accession>A0A6I4YT35</accession>
<protein>
    <submittedName>
        <fullName evidence="1">Uncharacterized protein</fullName>
    </submittedName>
</protein>
<organism evidence="1 2">
    <name type="scientific">Deinococcus xianganensis</name>
    <dbReference type="NCBI Taxonomy" id="1507289"/>
    <lineage>
        <taxon>Bacteria</taxon>
        <taxon>Thermotogati</taxon>
        <taxon>Deinococcota</taxon>
        <taxon>Deinococci</taxon>
        <taxon>Deinococcales</taxon>
        <taxon>Deinococcaceae</taxon>
        <taxon>Deinococcus</taxon>
    </lineage>
</organism>
<sequence length="83" mass="9754">MTRTVTVMTAREARAQLDATNDTDAQLATFAEELQRALQRKRPYVYMDHPMTPDTHAHLDAQGYRTELINRQHRPRHYKIHVP</sequence>
<comment type="caution">
    <text evidence="1">The sequence shown here is derived from an EMBL/GenBank/DDBJ whole genome shotgun (WGS) entry which is preliminary data.</text>
</comment>
<dbReference type="Proteomes" id="UP000430519">
    <property type="component" value="Unassembled WGS sequence"/>
</dbReference>